<dbReference type="AlphaFoldDB" id="A0A0G1PEP1"/>
<dbReference type="GO" id="GO:0047617">
    <property type="term" value="F:fatty acyl-CoA hydrolase activity"/>
    <property type="evidence" value="ECO:0007669"/>
    <property type="project" value="TreeGrafter"/>
</dbReference>
<evidence type="ECO:0000313" key="3">
    <source>
        <dbReference type="EMBL" id="KKU03898.1"/>
    </source>
</evidence>
<dbReference type="Proteomes" id="UP000034696">
    <property type="component" value="Unassembled WGS sequence"/>
</dbReference>
<accession>A0A0G1PEP1</accession>
<dbReference type="Pfam" id="PF13279">
    <property type="entry name" value="4HBT_2"/>
    <property type="match status" value="1"/>
</dbReference>
<dbReference type="Gene3D" id="3.10.129.10">
    <property type="entry name" value="Hotdog Thioesterase"/>
    <property type="match status" value="1"/>
</dbReference>
<dbReference type="PANTHER" id="PTHR31793">
    <property type="entry name" value="4-HYDROXYBENZOYL-COA THIOESTERASE FAMILY MEMBER"/>
    <property type="match status" value="1"/>
</dbReference>
<gene>
    <name evidence="3" type="ORF">UX06_C0032G0038</name>
</gene>
<proteinExistence type="inferred from homology"/>
<dbReference type="CDD" id="cd00586">
    <property type="entry name" value="4HBT"/>
    <property type="match status" value="1"/>
</dbReference>
<dbReference type="InterPro" id="IPR029069">
    <property type="entry name" value="HotDog_dom_sf"/>
</dbReference>
<dbReference type="PANTHER" id="PTHR31793:SF27">
    <property type="entry name" value="NOVEL THIOESTERASE SUPERFAMILY DOMAIN AND SAPOSIN A-TYPE DOMAIN CONTAINING PROTEIN (0610012H03RIK)"/>
    <property type="match status" value="1"/>
</dbReference>
<comment type="similarity">
    <text evidence="1">Belongs to the 4-hydroxybenzoyl-CoA thioesterase family.</text>
</comment>
<name>A0A0G1PEP1_9BACT</name>
<evidence type="ECO:0000256" key="2">
    <source>
        <dbReference type="ARBA" id="ARBA00022801"/>
    </source>
</evidence>
<sequence>MNDQGRDIMSPFLYRFPVPENQLYDIGNWHSPYFFLAFFDARQAFSENLGASTMRLREDGYAINVIRLECDYSEPLLRGDVALIEVAPLKIGRSSMQFRYRVYKDGDEERKLRAEGKVLQVLVDRRTKKSAPIPDWFRSHLEANLAKEG</sequence>
<dbReference type="InterPro" id="IPR050563">
    <property type="entry name" value="4-hydroxybenzoyl-CoA_TE"/>
</dbReference>
<evidence type="ECO:0000256" key="1">
    <source>
        <dbReference type="ARBA" id="ARBA00005953"/>
    </source>
</evidence>
<dbReference type="EMBL" id="LCKT01000032">
    <property type="protein sequence ID" value="KKU03898.1"/>
    <property type="molecule type" value="Genomic_DNA"/>
</dbReference>
<keyword evidence="2" id="KW-0378">Hydrolase</keyword>
<protein>
    <submittedName>
        <fullName evidence="3">Esterase</fullName>
    </submittedName>
</protein>
<reference evidence="3 4" key="1">
    <citation type="journal article" date="2015" name="Nature">
        <title>rRNA introns, odd ribosomes, and small enigmatic genomes across a large radiation of phyla.</title>
        <authorList>
            <person name="Brown C.T."/>
            <person name="Hug L.A."/>
            <person name="Thomas B.C."/>
            <person name="Sharon I."/>
            <person name="Castelle C.J."/>
            <person name="Singh A."/>
            <person name="Wilkins M.J."/>
            <person name="Williams K.H."/>
            <person name="Banfield J.F."/>
        </authorList>
    </citation>
    <scope>NUCLEOTIDE SEQUENCE [LARGE SCALE GENOMIC DNA]</scope>
</reference>
<comment type="caution">
    <text evidence="3">The sequence shown here is derived from an EMBL/GenBank/DDBJ whole genome shotgun (WGS) entry which is preliminary data.</text>
</comment>
<organism evidence="3 4">
    <name type="scientific">Candidatus Giovannonibacteria bacterium GW2011_GWA2_45_21</name>
    <dbReference type="NCBI Taxonomy" id="1618649"/>
    <lineage>
        <taxon>Bacteria</taxon>
        <taxon>Candidatus Giovannoniibacteriota</taxon>
    </lineage>
</organism>
<evidence type="ECO:0000313" key="4">
    <source>
        <dbReference type="Proteomes" id="UP000034696"/>
    </source>
</evidence>
<dbReference type="SUPFAM" id="SSF54637">
    <property type="entry name" value="Thioesterase/thiol ester dehydrase-isomerase"/>
    <property type="match status" value="1"/>
</dbReference>